<dbReference type="STRING" id="5217.A0A4Q1BNR1"/>
<feature type="compositionally biased region" description="Polar residues" evidence="1">
    <location>
        <begin position="58"/>
        <end position="95"/>
    </location>
</feature>
<feature type="compositionally biased region" description="Polar residues" evidence="1">
    <location>
        <begin position="144"/>
        <end position="163"/>
    </location>
</feature>
<dbReference type="Proteomes" id="UP000289152">
    <property type="component" value="Unassembled WGS sequence"/>
</dbReference>
<dbReference type="Pfam" id="PF00294">
    <property type="entry name" value="PfkB"/>
    <property type="match status" value="1"/>
</dbReference>
<evidence type="ECO:0000259" key="2">
    <source>
        <dbReference type="Pfam" id="PF00294"/>
    </source>
</evidence>
<name>A0A4Q1BNR1_TREME</name>
<reference evidence="3 4" key="1">
    <citation type="submission" date="2016-06" db="EMBL/GenBank/DDBJ databases">
        <title>Evolution of pathogenesis and genome organization in the Tremellales.</title>
        <authorList>
            <person name="Cuomo C."/>
            <person name="Litvintseva A."/>
            <person name="Heitman J."/>
            <person name="Chen Y."/>
            <person name="Sun S."/>
            <person name="Springer D."/>
            <person name="Dromer F."/>
            <person name="Young S."/>
            <person name="Zeng Q."/>
            <person name="Chapman S."/>
            <person name="Gujja S."/>
            <person name="Saif S."/>
            <person name="Birren B."/>
        </authorList>
    </citation>
    <scope>NUCLEOTIDE SEQUENCE [LARGE SCALE GENOMIC DNA]</scope>
    <source>
        <strain evidence="3 4">ATCC 28783</strain>
    </source>
</reference>
<dbReference type="PANTHER" id="PTHR47098">
    <property type="entry name" value="PROTEIN MAK32"/>
    <property type="match status" value="1"/>
</dbReference>
<dbReference type="OrthoDB" id="497927at2759"/>
<dbReference type="Gene3D" id="3.40.1190.20">
    <property type="match status" value="1"/>
</dbReference>
<dbReference type="SUPFAM" id="SSF53613">
    <property type="entry name" value="Ribokinase-like"/>
    <property type="match status" value="1"/>
</dbReference>
<evidence type="ECO:0000256" key="1">
    <source>
        <dbReference type="SAM" id="MobiDB-lite"/>
    </source>
</evidence>
<comment type="caution">
    <text evidence="3">The sequence shown here is derived from an EMBL/GenBank/DDBJ whole genome shotgun (WGS) entry which is preliminary data.</text>
</comment>
<accession>A0A4Q1BNR1</accession>
<feature type="region of interest" description="Disordered" evidence="1">
    <location>
        <begin position="29"/>
        <end position="163"/>
    </location>
</feature>
<dbReference type="EMBL" id="SDIL01000032">
    <property type="protein sequence ID" value="RXK39382.1"/>
    <property type="molecule type" value="Genomic_DNA"/>
</dbReference>
<keyword evidence="4" id="KW-1185">Reference proteome</keyword>
<dbReference type="InterPro" id="IPR011611">
    <property type="entry name" value="PfkB_dom"/>
</dbReference>
<dbReference type="InParanoid" id="A0A4Q1BNR1"/>
<dbReference type="FunCoup" id="A0A4Q1BNR1">
    <property type="interactions" value="1"/>
</dbReference>
<dbReference type="PANTHER" id="PTHR47098:SF2">
    <property type="entry name" value="PROTEIN MAK32"/>
    <property type="match status" value="1"/>
</dbReference>
<protein>
    <recommendedName>
        <fullName evidence="2">Carbohydrate kinase PfkB domain-containing protein</fullName>
    </recommendedName>
</protein>
<dbReference type="AlphaFoldDB" id="A0A4Q1BNR1"/>
<sequence length="524" mass="57893">MSPYMLPFDELDGTERPILASIGTVLIDSFESPPRPTQEVTPVPTPLPTPNPTETFPDVQSNFNSIPTPRNTSPLSPSYRQNENLTPPSAHTKSSFAALRQALSHSNGKKSESNSRKSMKPSLHLPNMLSPNWTIPPLIHSRDSTSQTSLHPTLTRSPSTKGSINPTLLTVNGNHPASATAGLNSLTPQKSFHHDITDLDTYDVIGGGALYTLIGARMWLSPERLKTIIDRSTPEEKAGDVPEDSERILESFGDMWVWNVGKGKRMPKARIRYDDDVRVYQHIVKAPHRTLSSLLSTPIYGSTYLHIAPPFSPEDVWRLLEEQNFLRSQGEIWEPRIVFEPTPPSCHPGQREWLERILPGIEVLSPNHEELFSLYGLPKPSYTDPHIPFTVNKIVNHLLNLGIGPKSRGAIVVRCGPLGSCVGTRAKGIKWSPAFFGPGFTERQVVDVTGAGNAFLGGYVAGLYLSNDDHYEGETALYATVSASFIVQQFGLPILEPGTHHRPERWNGETPAARLKSLRARTAR</sequence>
<gene>
    <name evidence="3" type="ORF">M231_03335</name>
</gene>
<organism evidence="3 4">
    <name type="scientific">Tremella mesenterica</name>
    <name type="common">Jelly fungus</name>
    <dbReference type="NCBI Taxonomy" id="5217"/>
    <lineage>
        <taxon>Eukaryota</taxon>
        <taxon>Fungi</taxon>
        <taxon>Dikarya</taxon>
        <taxon>Basidiomycota</taxon>
        <taxon>Agaricomycotina</taxon>
        <taxon>Tremellomycetes</taxon>
        <taxon>Tremellales</taxon>
        <taxon>Tremellaceae</taxon>
        <taxon>Tremella</taxon>
    </lineage>
</organism>
<dbReference type="InterPro" id="IPR029056">
    <property type="entry name" value="Ribokinase-like"/>
</dbReference>
<evidence type="ECO:0000313" key="3">
    <source>
        <dbReference type="EMBL" id="RXK39382.1"/>
    </source>
</evidence>
<proteinExistence type="predicted"/>
<dbReference type="VEuPathDB" id="FungiDB:TREMEDRAFT_71595"/>
<evidence type="ECO:0000313" key="4">
    <source>
        <dbReference type="Proteomes" id="UP000289152"/>
    </source>
</evidence>
<feature type="domain" description="Carbohydrate kinase PfkB" evidence="2">
    <location>
        <begin position="312"/>
        <end position="491"/>
    </location>
</feature>